<proteinExistence type="predicted"/>
<dbReference type="OrthoDB" id="5570651at2"/>
<feature type="transmembrane region" description="Helical" evidence="1">
    <location>
        <begin position="111"/>
        <end position="129"/>
    </location>
</feature>
<organism evidence="2 3">
    <name type="scientific">Plasticicumulans acidivorans</name>
    <dbReference type="NCBI Taxonomy" id="886464"/>
    <lineage>
        <taxon>Bacteria</taxon>
        <taxon>Pseudomonadati</taxon>
        <taxon>Pseudomonadota</taxon>
        <taxon>Gammaproteobacteria</taxon>
        <taxon>Candidatus Competibacteraceae</taxon>
        <taxon>Plasticicumulans</taxon>
    </lineage>
</organism>
<dbReference type="EMBL" id="QGTJ01000006">
    <property type="protein sequence ID" value="PWV61179.1"/>
    <property type="molecule type" value="Genomic_DNA"/>
</dbReference>
<name>A0A317MUA0_9GAMM</name>
<protein>
    <recommendedName>
        <fullName evidence="4">Transmembrane protein</fullName>
    </recommendedName>
</protein>
<keyword evidence="1" id="KW-1133">Transmembrane helix</keyword>
<reference evidence="2 3" key="1">
    <citation type="submission" date="2018-05" db="EMBL/GenBank/DDBJ databases">
        <title>Genomic Encyclopedia of Type Strains, Phase IV (KMG-IV): sequencing the most valuable type-strain genomes for metagenomic binning, comparative biology and taxonomic classification.</title>
        <authorList>
            <person name="Goeker M."/>
        </authorList>
    </citation>
    <scope>NUCLEOTIDE SEQUENCE [LARGE SCALE GENOMIC DNA]</scope>
    <source>
        <strain evidence="2 3">DSM 23606</strain>
    </source>
</reference>
<keyword evidence="3" id="KW-1185">Reference proteome</keyword>
<dbReference type="Proteomes" id="UP000246569">
    <property type="component" value="Unassembled WGS sequence"/>
</dbReference>
<evidence type="ECO:0000313" key="2">
    <source>
        <dbReference type="EMBL" id="PWV61179.1"/>
    </source>
</evidence>
<evidence type="ECO:0008006" key="4">
    <source>
        <dbReference type="Google" id="ProtNLM"/>
    </source>
</evidence>
<dbReference type="AlphaFoldDB" id="A0A317MUA0"/>
<accession>A0A317MUA0</accession>
<evidence type="ECO:0000313" key="3">
    <source>
        <dbReference type="Proteomes" id="UP000246569"/>
    </source>
</evidence>
<comment type="caution">
    <text evidence="2">The sequence shown here is derived from an EMBL/GenBank/DDBJ whole genome shotgun (WGS) entry which is preliminary data.</text>
</comment>
<keyword evidence="1" id="KW-0812">Transmembrane</keyword>
<keyword evidence="1" id="KW-0472">Membrane</keyword>
<sequence length="183" mass="20850">MSTPQPHRSRWRRWLVSPLALLAALVLLFEEWGWQPIARAMAALGRLPAVRALETRIAALPPWGAATAFVVPALLLLPFKLAAVWLIARGALLPGLLTIISAKLVGTAVAARLYALCAPALLSLGWFAWAHDKLLRFHRFVHDWLQRQPLWQATHALLRKLRRLREGFFSRVWRRLLRRQSGR</sequence>
<evidence type="ECO:0000256" key="1">
    <source>
        <dbReference type="SAM" id="Phobius"/>
    </source>
</evidence>
<gene>
    <name evidence="2" type="ORF">C7443_106193</name>
</gene>
<feature type="transmembrane region" description="Helical" evidence="1">
    <location>
        <begin position="57"/>
        <end position="77"/>
    </location>
</feature>
<dbReference type="RefSeq" id="WP_110018853.1">
    <property type="nucleotide sequence ID" value="NZ_QGTJ01000006.1"/>
</dbReference>